<evidence type="ECO:0000256" key="2">
    <source>
        <dbReference type="ARBA" id="ARBA00022737"/>
    </source>
</evidence>
<dbReference type="EnsemblMetazoa" id="SCAU007921-RF">
    <property type="protein sequence ID" value="SCAU007921-PF"/>
    <property type="gene ID" value="SCAU007921"/>
</dbReference>
<dbReference type="SUPFAM" id="SSF52058">
    <property type="entry name" value="L domain-like"/>
    <property type="match status" value="1"/>
</dbReference>
<dbReference type="PANTHER" id="PTHR45712">
    <property type="entry name" value="AGAP008170-PA"/>
    <property type="match status" value="1"/>
</dbReference>
<dbReference type="Pfam" id="PF13855">
    <property type="entry name" value="LRR_8"/>
    <property type="match status" value="2"/>
</dbReference>
<dbReference type="SMART" id="SM00369">
    <property type="entry name" value="LRR_TYP"/>
    <property type="match status" value="6"/>
</dbReference>
<dbReference type="InterPro" id="IPR001611">
    <property type="entry name" value="Leu-rich_rpt"/>
</dbReference>
<organism evidence="5 6">
    <name type="scientific">Stomoxys calcitrans</name>
    <name type="common">Stable fly</name>
    <name type="synonym">Conops calcitrans</name>
    <dbReference type="NCBI Taxonomy" id="35570"/>
    <lineage>
        <taxon>Eukaryota</taxon>
        <taxon>Metazoa</taxon>
        <taxon>Ecdysozoa</taxon>
        <taxon>Arthropoda</taxon>
        <taxon>Hexapoda</taxon>
        <taxon>Insecta</taxon>
        <taxon>Pterygota</taxon>
        <taxon>Neoptera</taxon>
        <taxon>Endopterygota</taxon>
        <taxon>Diptera</taxon>
        <taxon>Brachycera</taxon>
        <taxon>Muscomorpha</taxon>
        <taxon>Muscoidea</taxon>
        <taxon>Muscidae</taxon>
        <taxon>Stomoxys</taxon>
    </lineage>
</organism>
<dbReference type="InterPro" id="IPR032675">
    <property type="entry name" value="LRR_dom_sf"/>
</dbReference>
<dbReference type="Proteomes" id="UP000095300">
    <property type="component" value="Unassembled WGS sequence"/>
</dbReference>
<dbReference type="KEGG" id="scac:106080638"/>
<gene>
    <name evidence="5" type="primary">106080638</name>
</gene>
<keyword evidence="1" id="KW-0433">Leucine-rich repeat</keyword>
<dbReference type="OrthoDB" id="1600340at2759"/>
<dbReference type="InterPro" id="IPR003591">
    <property type="entry name" value="Leu-rich_rpt_typical-subtyp"/>
</dbReference>
<keyword evidence="2" id="KW-0677">Repeat</keyword>
<evidence type="ECO:0000256" key="1">
    <source>
        <dbReference type="ARBA" id="ARBA00022614"/>
    </source>
</evidence>
<dbReference type="PROSITE" id="PS51450">
    <property type="entry name" value="LRR"/>
    <property type="match status" value="1"/>
</dbReference>
<dbReference type="EnsemblMetazoa" id="SCAU007921-RB">
    <property type="protein sequence ID" value="SCAU007921-PB"/>
    <property type="gene ID" value="SCAU007921"/>
</dbReference>
<dbReference type="Gene3D" id="3.80.10.10">
    <property type="entry name" value="Ribonuclease Inhibitor"/>
    <property type="match status" value="2"/>
</dbReference>
<dbReference type="EnsemblMetazoa" id="SCAU007921-RA">
    <property type="protein sequence ID" value="SCAU007921-PA"/>
    <property type="gene ID" value="SCAU007921"/>
</dbReference>
<dbReference type="InterPro" id="IPR050333">
    <property type="entry name" value="SLRP"/>
</dbReference>
<name>A0A1I8PGW6_STOCA</name>
<dbReference type="EnsemblMetazoa" id="SCAU007921-RE">
    <property type="protein sequence ID" value="SCAU007921-PE"/>
    <property type="gene ID" value="SCAU007921"/>
</dbReference>
<dbReference type="VEuPathDB" id="VectorBase:SCAU007921"/>
<dbReference type="AlphaFoldDB" id="A0A1I8PGW6"/>
<feature type="signal peptide" evidence="3">
    <location>
        <begin position="1"/>
        <end position="23"/>
    </location>
</feature>
<protein>
    <submittedName>
        <fullName evidence="5">Uncharacterized protein</fullName>
    </submittedName>
</protein>
<feature type="chain" id="PRO_5014271772" evidence="3">
    <location>
        <begin position="24"/>
        <end position="470"/>
    </location>
</feature>
<dbReference type="PANTHER" id="PTHR45712:SF22">
    <property type="entry name" value="INSULIN-LIKE GROWTH FACTOR-BINDING PROTEIN COMPLEX ACID LABILE SUBUNIT"/>
    <property type="match status" value="1"/>
</dbReference>
<accession>A0A1I8PGW6</accession>
<evidence type="ECO:0000313" key="5">
    <source>
        <dbReference type="EnsemblMetazoa" id="SCAU007921-PF"/>
    </source>
</evidence>
<evidence type="ECO:0000313" key="4">
    <source>
        <dbReference type="EnsemblMetazoa" id="SCAU007921-PD"/>
    </source>
</evidence>
<keyword evidence="6" id="KW-1185">Reference proteome</keyword>
<keyword evidence="3" id="KW-0732">Signal</keyword>
<proteinExistence type="predicted"/>
<dbReference type="EnsemblMetazoa" id="SCAU007921-RC">
    <property type="protein sequence ID" value="SCAU007921-PC"/>
    <property type="gene ID" value="SCAU007921"/>
</dbReference>
<reference evidence="5" key="2">
    <citation type="submission" date="2020-05" db="UniProtKB">
        <authorList>
            <consortium name="EnsemblMetazoa"/>
        </authorList>
    </citation>
    <scope>IDENTIFICATION</scope>
    <source>
        <strain evidence="5">USDA</strain>
    </source>
</reference>
<evidence type="ECO:0000313" key="6">
    <source>
        <dbReference type="Proteomes" id="UP000095300"/>
    </source>
</evidence>
<sequence length="470" mass="53809">MTTLWHLWIGLAVVSLRVGSIQGGQLRRVWMQDHCQNGICSDINIDRSDYVIMSQSAVEKQIALTFVNSSIAKIPHLMFDTFPNLQILHMDNCSVEAFEKPQFEGASNLMTLSLGHNLLKDIPKNIFLGADNLSVLRLHYNQLETLHNNSFQALKELKELSLEGNRLEHLPMGVFVPLRKITDINLARNRFSALPRGIFDMNANLTRISLAGNLFKAFKSELYKFQERIAFLDISDNIFQDLTISIPDLDTLVANNCDMRKLTVNGIIKELELRNNSLRDLPHITYASNVTSLDLSVNPLAALQGNPFRRYTELVRLNLSSTGLHDLDEGIFKKQNHLETLDISSNSLFTLKFTIFDGLKKLQYFYFQQNNWNCDFLQLLMNSFVKRRDISFMEDSVAPELVDDYIDGMACWYENNPQSTQCGSGRDGSSYNNAAMEVAIVRNDIDQMMQTLEKKFIKVFRMLEDIKLRL</sequence>
<dbReference type="EnsemblMetazoa" id="SCAU007921-RD">
    <property type="protein sequence ID" value="SCAU007921-PD"/>
    <property type="gene ID" value="SCAU007921"/>
</dbReference>
<evidence type="ECO:0000256" key="3">
    <source>
        <dbReference type="SAM" id="SignalP"/>
    </source>
</evidence>
<reference evidence="4 6" key="1">
    <citation type="submission" date="2015-05" db="EMBL/GenBank/DDBJ databases">
        <authorList>
            <person name="Wilson R.K."/>
            <person name="Warren W.C."/>
            <person name="Olafson P."/>
        </authorList>
    </citation>
    <scope>NUCLEOTIDE SEQUENCE [LARGE SCALE GENOMIC DNA]</scope>
    <source>
        <strain evidence="4 6">USDA</strain>
    </source>
</reference>
<dbReference type="STRING" id="35570.A0A1I8PGW6"/>